<proteinExistence type="predicted"/>
<gene>
    <name evidence="1" type="ORF">T01_4436</name>
</gene>
<dbReference type="EMBL" id="JYDH01000354">
    <property type="protein sequence ID" value="KRY26717.1"/>
    <property type="molecule type" value="Genomic_DNA"/>
</dbReference>
<sequence>MAWSRLCFRHRMHHRLFSQWITSCYSKFIKKRYKKEHLRRIGGIRFPDPLCEYHGINYFLVTMRNVETNEQVVMIYGGKKLNSS</sequence>
<keyword evidence="2" id="KW-1185">Reference proteome</keyword>
<protein>
    <submittedName>
        <fullName evidence="1">Uncharacterized protein</fullName>
    </submittedName>
</protein>
<organism evidence="1 2">
    <name type="scientific">Trichinella spiralis</name>
    <name type="common">Trichina worm</name>
    <dbReference type="NCBI Taxonomy" id="6334"/>
    <lineage>
        <taxon>Eukaryota</taxon>
        <taxon>Metazoa</taxon>
        <taxon>Ecdysozoa</taxon>
        <taxon>Nematoda</taxon>
        <taxon>Enoplea</taxon>
        <taxon>Dorylaimia</taxon>
        <taxon>Trichinellida</taxon>
        <taxon>Trichinellidae</taxon>
        <taxon>Trichinella</taxon>
    </lineage>
</organism>
<accession>A0A0V1APV5</accession>
<evidence type="ECO:0000313" key="2">
    <source>
        <dbReference type="Proteomes" id="UP000054776"/>
    </source>
</evidence>
<name>A0A0V1APV5_TRISP</name>
<evidence type="ECO:0000313" key="1">
    <source>
        <dbReference type="EMBL" id="KRY26717.1"/>
    </source>
</evidence>
<dbReference type="Proteomes" id="UP000054776">
    <property type="component" value="Unassembled WGS sequence"/>
</dbReference>
<dbReference type="InParanoid" id="A0A0V1APV5"/>
<reference evidence="1 2" key="1">
    <citation type="submission" date="2015-01" db="EMBL/GenBank/DDBJ databases">
        <title>Evolution of Trichinella species and genotypes.</title>
        <authorList>
            <person name="Korhonen P.K."/>
            <person name="Edoardo P."/>
            <person name="Giuseppe L.R."/>
            <person name="Gasser R.B."/>
        </authorList>
    </citation>
    <scope>NUCLEOTIDE SEQUENCE [LARGE SCALE GENOMIC DNA]</scope>
    <source>
        <strain evidence="1">ISS3</strain>
    </source>
</reference>
<dbReference type="AlphaFoldDB" id="A0A0V1APV5"/>
<comment type="caution">
    <text evidence="1">The sequence shown here is derived from an EMBL/GenBank/DDBJ whole genome shotgun (WGS) entry which is preliminary data.</text>
</comment>